<dbReference type="AlphaFoldDB" id="A0A6M0JZZ0"/>
<accession>A0A6M0JZZ0</accession>
<reference evidence="1 2" key="1">
    <citation type="submission" date="2020-02" db="EMBL/GenBank/DDBJ databases">
        <title>Genome sequences of Thiorhodococcus mannitoliphagus and Thiorhodococcus minor, purple sulfur photosynthetic bacteria in the gammaproteobacterial family, Chromatiaceae.</title>
        <authorList>
            <person name="Aviles F.A."/>
            <person name="Meyer T.E."/>
            <person name="Kyndt J.A."/>
        </authorList>
    </citation>
    <scope>NUCLEOTIDE SEQUENCE [LARGE SCALE GENOMIC DNA]</scope>
    <source>
        <strain evidence="1 2">DSM 11518</strain>
    </source>
</reference>
<dbReference type="Proteomes" id="UP000483379">
    <property type="component" value="Unassembled WGS sequence"/>
</dbReference>
<protein>
    <submittedName>
        <fullName evidence="1">Uncharacterized protein</fullName>
    </submittedName>
</protein>
<dbReference type="RefSeq" id="WP_164453118.1">
    <property type="nucleotide sequence ID" value="NZ_JAAIJQ010000032.1"/>
</dbReference>
<proteinExistence type="predicted"/>
<sequence>MTQFPEKLRLREMAEEDIYFAKRDVELIEALHKKRLGKLAKCADGEKKAAKAFEQRFEDLTQRHKDKPHKLLRAYRALLDEIKKACEERS</sequence>
<evidence type="ECO:0000313" key="1">
    <source>
        <dbReference type="EMBL" id="NEV62651.1"/>
    </source>
</evidence>
<keyword evidence="2" id="KW-1185">Reference proteome</keyword>
<dbReference type="EMBL" id="JAAIJQ010000032">
    <property type="protein sequence ID" value="NEV62651.1"/>
    <property type="molecule type" value="Genomic_DNA"/>
</dbReference>
<name>A0A6M0JZZ0_9GAMM</name>
<comment type="caution">
    <text evidence="1">The sequence shown here is derived from an EMBL/GenBank/DDBJ whole genome shotgun (WGS) entry which is preliminary data.</text>
</comment>
<organism evidence="1 2">
    <name type="scientific">Thiorhodococcus minor</name>
    <dbReference type="NCBI Taxonomy" id="57489"/>
    <lineage>
        <taxon>Bacteria</taxon>
        <taxon>Pseudomonadati</taxon>
        <taxon>Pseudomonadota</taxon>
        <taxon>Gammaproteobacteria</taxon>
        <taxon>Chromatiales</taxon>
        <taxon>Chromatiaceae</taxon>
        <taxon>Thiorhodococcus</taxon>
    </lineage>
</organism>
<gene>
    <name evidence="1" type="ORF">G3446_12250</name>
</gene>
<evidence type="ECO:0000313" key="2">
    <source>
        <dbReference type="Proteomes" id="UP000483379"/>
    </source>
</evidence>